<reference evidence="4" key="1">
    <citation type="submission" date="2016-11" db="EMBL/GenBank/DDBJ databases">
        <authorList>
            <person name="Varghese N."/>
            <person name="Submissions S."/>
        </authorList>
    </citation>
    <scope>NUCLEOTIDE SEQUENCE [LARGE SCALE GENOMIC DNA]</scope>
    <source>
        <strain evidence="4">DSM 16785</strain>
    </source>
</reference>
<dbReference type="FunFam" id="3.20.20.140:FF:000005">
    <property type="entry name" value="TatD family hydrolase"/>
    <property type="match status" value="1"/>
</dbReference>
<protein>
    <submittedName>
        <fullName evidence="4">TatD DNase family protein</fullName>
    </submittedName>
</protein>
<dbReference type="Gene3D" id="3.20.20.140">
    <property type="entry name" value="Metal-dependent hydrolases"/>
    <property type="match status" value="1"/>
</dbReference>
<dbReference type="InterPro" id="IPR018228">
    <property type="entry name" value="DNase_TatD-rel_CS"/>
</dbReference>
<feature type="binding site" evidence="3">
    <location>
        <position position="126"/>
    </location>
    <ligand>
        <name>a divalent metal cation</name>
        <dbReference type="ChEBI" id="CHEBI:60240"/>
        <label>2</label>
    </ligand>
</feature>
<dbReference type="InterPro" id="IPR001130">
    <property type="entry name" value="TatD-like"/>
</dbReference>
<evidence type="ECO:0000256" key="3">
    <source>
        <dbReference type="PIRSR" id="PIRSR005902-1"/>
    </source>
</evidence>
<keyword evidence="1 3" id="KW-0479">Metal-binding</keyword>
<feature type="binding site" evidence="3">
    <location>
        <position position="7"/>
    </location>
    <ligand>
        <name>a divalent metal cation</name>
        <dbReference type="ChEBI" id="CHEBI:60240"/>
        <label>1</label>
    </ligand>
</feature>
<dbReference type="InterPro" id="IPR032466">
    <property type="entry name" value="Metal_Hydrolase"/>
</dbReference>
<organism evidence="4 5">
    <name type="scientific">Marinitoga hydrogenitolerans (strain DSM 16785 / JCM 12826 / AT1271)</name>
    <dbReference type="NCBI Taxonomy" id="1122195"/>
    <lineage>
        <taxon>Bacteria</taxon>
        <taxon>Thermotogati</taxon>
        <taxon>Thermotogota</taxon>
        <taxon>Thermotogae</taxon>
        <taxon>Petrotogales</taxon>
        <taxon>Petrotogaceae</taxon>
        <taxon>Marinitoga</taxon>
    </lineage>
</organism>
<dbReference type="GO" id="GO:0005829">
    <property type="term" value="C:cytosol"/>
    <property type="evidence" value="ECO:0007669"/>
    <property type="project" value="TreeGrafter"/>
</dbReference>
<dbReference type="PROSITE" id="PS01090">
    <property type="entry name" value="TATD_2"/>
    <property type="match status" value="1"/>
</dbReference>
<evidence type="ECO:0000256" key="2">
    <source>
        <dbReference type="ARBA" id="ARBA00022801"/>
    </source>
</evidence>
<dbReference type="Pfam" id="PF01026">
    <property type="entry name" value="TatD_DNase"/>
    <property type="match status" value="1"/>
</dbReference>
<dbReference type="PANTHER" id="PTHR46124:SF2">
    <property type="entry name" value="D-AMINOACYL-TRNA DEACYLASE"/>
    <property type="match status" value="1"/>
</dbReference>
<feature type="binding site" evidence="3">
    <location>
        <position position="201"/>
    </location>
    <ligand>
        <name>a divalent metal cation</name>
        <dbReference type="ChEBI" id="CHEBI:60240"/>
        <label>1</label>
    </ligand>
</feature>
<keyword evidence="5" id="KW-1185">Reference proteome</keyword>
<dbReference type="OrthoDB" id="9810005at2"/>
<accession>A0A1M4WIS3</accession>
<dbReference type="AlphaFoldDB" id="A0A1M4WIS3"/>
<dbReference type="EMBL" id="FQUI01000016">
    <property type="protein sequence ID" value="SHE80963.1"/>
    <property type="molecule type" value="Genomic_DNA"/>
</dbReference>
<feature type="binding site" evidence="3">
    <location>
        <position position="151"/>
    </location>
    <ligand>
        <name>a divalent metal cation</name>
        <dbReference type="ChEBI" id="CHEBI:60240"/>
        <label>2</label>
    </ligand>
</feature>
<evidence type="ECO:0000313" key="5">
    <source>
        <dbReference type="Proteomes" id="UP000184334"/>
    </source>
</evidence>
<proteinExistence type="predicted"/>
<dbReference type="PIRSF" id="PIRSF005902">
    <property type="entry name" value="DNase_TatD"/>
    <property type="match status" value="1"/>
</dbReference>
<gene>
    <name evidence="4" type="ORF">SAMN02745164_01184</name>
</gene>
<evidence type="ECO:0000313" key="4">
    <source>
        <dbReference type="EMBL" id="SHE80963.1"/>
    </source>
</evidence>
<comment type="caution">
    <text evidence="4">The sequence shown here is derived from an EMBL/GenBank/DDBJ whole genome shotgun (WGS) entry which is preliminary data.</text>
</comment>
<dbReference type="CDD" id="cd01310">
    <property type="entry name" value="TatD_DNAse"/>
    <property type="match status" value="1"/>
</dbReference>
<evidence type="ECO:0000256" key="1">
    <source>
        <dbReference type="ARBA" id="ARBA00022723"/>
    </source>
</evidence>
<dbReference type="PANTHER" id="PTHR46124">
    <property type="entry name" value="D-AMINOACYL-TRNA DEACYLASE"/>
    <property type="match status" value="1"/>
</dbReference>
<dbReference type="GO" id="GO:0016788">
    <property type="term" value="F:hydrolase activity, acting on ester bonds"/>
    <property type="evidence" value="ECO:0007669"/>
    <property type="project" value="InterPro"/>
</dbReference>
<dbReference type="GO" id="GO:0046872">
    <property type="term" value="F:metal ion binding"/>
    <property type="evidence" value="ECO:0007669"/>
    <property type="project" value="UniProtKB-KW"/>
</dbReference>
<dbReference type="SUPFAM" id="SSF51556">
    <property type="entry name" value="Metallo-dependent hydrolases"/>
    <property type="match status" value="1"/>
</dbReference>
<sequence length="252" mass="28799">MRLIDTHCHLSLIDDKEEIIKSFEINNIEFVIEVGINVENSFKTVELANEHENIFCSVGIHPNDSKNLTNKDYDSIYVLANNKKVVAIGEIGLDYYREYTTKKEQFASFSNQLQIAKENELPVILHIRDAYDDAFNLLINEGIPENTGVVHCFSSNWKTAKKFLDLGFYIGIDGPITFKNNHTLIEVVKNTPVEYILPETDSPFLTPVPFRGKKNNPIYVKYIIEKIAEIKGLNKDNVSEILSNNAKKLFKL</sequence>
<feature type="binding site" evidence="3">
    <location>
        <position position="9"/>
    </location>
    <ligand>
        <name>a divalent metal cation</name>
        <dbReference type="ChEBI" id="CHEBI:60240"/>
        <label>1</label>
    </ligand>
</feature>
<dbReference type="NCBIfam" id="TIGR00010">
    <property type="entry name" value="YchF/TatD family DNA exonuclease"/>
    <property type="match status" value="1"/>
</dbReference>
<dbReference type="RefSeq" id="WP_072864440.1">
    <property type="nucleotide sequence ID" value="NZ_FQUI01000016.1"/>
</dbReference>
<keyword evidence="2" id="KW-0378">Hydrolase</keyword>
<dbReference type="InterPro" id="IPR015991">
    <property type="entry name" value="TatD/YcfH-like"/>
</dbReference>
<dbReference type="Proteomes" id="UP000184334">
    <property type="component" value="Unassembled WGS sequence"/>
</dbReference>
<dbReference type="STRING" id="1122195.SAMN02745164_01184"/>
<feature type="binding site" evidence="3">
    <location>
        <position position="90"/>
    </location>
    <ligand>
        <name>a divalent metal cation</name>
        <dbReference type="ChEBI" id="CHEBI:60240"/>
        <label>1</label>
    </ligand>
</feature>
<dbReference type="GO" id="GO:0004536">
    <property type="term" value="F:DNA nuclease activity"/>
    <property type="evidence" value="ECO:0007669"/>
    <property type="project" value="InterPro"/>
</dbReference>
<name>A0A1M4WIS3_MARH1</name>